<protein>
    <submittedName>
        <fullName evidence="2">Uncharacterized protein</fullName>
    </submittedName>
</protein>
<feature type="compositionally biased region" description="Polar residues" evidence="1">
    <location>
        <begin position="122"/>
        <end position="139"/>
    </location>
</feature>
<feature type="compositionally biased region" description="Basic and acidic residues" evidence="1">
    <location>
        <begin position="311"/>
        <end position="320"/>
    </location>
</feature>
<keyword evidence="3" id="KW-1185">Reference proteome</keyword>
<evidence type="ECO:0000313" key="2">
    <source>
        <dbReference type="EMBL" id="PRT52833.1"/>
    </source>
</evidence>
<name>A0A2T0FCU6_9ASCO</name>
<dbReference type="Proteomes" id="UP000238350">
    <property type="component" value="Unassembled WGS sequence"/>
</dbReference>
<feature type="compositionally biased region" description="Basic residues" evidence="1">
    <location>
        <begin position="7"/>
        <end position="17"/>
    </location>
</feature>
<dbReference type="EMBL" id="NDIQ01000001">
    <property type="protein sequence ID" value="PRT52833.1"/>
    <property type="molecule type" value="Genomic_DNA"/>
</dbReference>
<reference evidence="2 3" key="1">
    <citation type="submission" date="2017-04" db="EMBL/GenBank/DDBJ databases">
        <title>Genome sequencing of [Candida] sorbophila.</title>
        <authorList>
            <person name="Ahn J.O."/>
        </authorList>
    </citation>
    <scope>NUCLEOTIDE SEQUENCE [LARGE SCALE GENOMIC DNA]</scope>
    <source>
        <strain evidence="2 3">DS02</strain>
    </source>
</reference>
<dbReference type="RefSeq" id="XP_024662779.1">
    <property type="nucleotide sequence ID" value="XM_024807011.1"/>
</dbReference>
<feature type="compositionally biased region" description="Basic and acidic residues" evidence="1">
    <location>
        <begin position="222"/>
        <end position="233"/>
    </location>
</feature>
<feature type="region of interest" description="Disordered" evidence="1">
    <location>
        <begin position="1"/>
        <end position="259"/>
    </location>
</feature>
<evidence type="ECO:0000256" key="1">
    <source>
        <dbReference type="SAM" id="MobiDB-lite"/>
    </source>
</evidence>
<gene>
    <name evidence="2" type="ORF">B9G98_00453</name>
</gene>
<dbReference type="GeneID" id="36514202"/>
<evidence type="ECO:0000313" key="3">
    <source>
        <dbReference type="Proteomes" id="UP000238350"/>
    </source>
</evidence>
<organism evidence="2 3">
    <name type="scientific">Wickerhamiella sorbophila</name>
    <dbReference type="NCBI Taxonomy" id="45607"/>
    <lineage>
        <taxon>Eukaryota</taxon>
        <taxon>Fungi</taxon>
        <taxon>Dikarya</taxon>
        <taxon>Ascomycota</taxon>
        <taxon>Saccharomycotina</taxon>
        <taxon>Dipodascomycetes</taxon>
        <taxon>Dipodascales</taxon>
        <taxon>Trichomonascaceae</taxon>
        <taxon>Wickerhamiella</taxon>
    </lineage>
</organism>
<dbReference type="AlphaFoldDB" id="A0A2T0FCU6"/>
<feature type="compositionally biased region" description="Polar residues" evidence="1">
    <location>
        <begin position="347"/>
        <end position="356"/>
    </location>
</feature>
<accession>A0A2T0FCU6</accession>
<feature type="compositionally biased region" description="Basic residues" evidence="1">
    <location>
        <begin position="181"/>
        <end position="200"/>
    </location>
</feature>
<sequence>MASMTSKLKRKSGRKANKNAGKVDDNANSAPLNAPTPIPQVAIDAISPKSSGVNLAKISPPQPAGPATTSQQVVSGKEQAMVTSNVPKESAQGQPGASISIPTTHSTTQKEGHEGLDRGSVLNASNLRSMSVSPGAQSRSKYHTIVDPSEFRHMVAPLRPTKSADTDNESEQSSSYDHSSRPHHHHHHHHHHHNNHHHSTHSLPSWAPRPGMSRSNSLAQLAREHRQSLRGDPNDTWAFYNPEGLVTSPSRPTTPPQHSVEHLAFTGENSNLLYRTGSRLFTERVESSGHVWYLDDAQKSRRTSEASNSSDETRSDDDIFRVISRPSSRPSSRPPSVPVSRMQSRRNSASSCQFSVLGSEDSGAESDVSSVYSAESDDDFGASITQEVIARVVDFMLGLPENSSNGIRALLRSDIPQDPIEKRRFREAGSVGDPAWLLGVAVMIKDFLK</sequence>
<feature type="compositionally biased region" description="Low complexity" evidence="1">
    <location>
        <begin position="321"/>
        <end position="331"/>
    </location>
</feature>
<feature type="compositionally biased region" description="Basic and acidic residues" evidence="1">
    <location>
        <begin position="108"/>
        <end position="117"/>
    </location>
</feature>
<feature type="region of interest" description="Disordered" evidence="1">
    <location>
        <begin position="298"/>
        <end position="370"/>
    </location>
</feature>
<feature type="compositionally biased region" description="Polar residues" evidence="1">
    <location>
        <begin position="81"/>
        <end position="107"/>
    </location>
</feature>
<proteinExistence type="predicted"/>
<comment type="caution">
    <text evidence="2">The sequence shown here is derived from an EMBL/GenBank/DDBJ whole genome shotgun (WGS) entry which is preliminary data.</text>
</comment>